<name>A0A921JP16_LACJH</name>
<dbReference type="EMBL" id="DYYQ01000011">
    <property type="protein sequence ID" value="HJE48833.1"/>
    <property type="molecule type" value="Genomic_DNA"/>
</dbReference>
<protein>
    <submittedName>
        <fullName evidence="1">Uncharacterized protein</fullName>
    </submittedName>
</protein>
<dbReference type="Proteomes" id="UP000732527">
    <property type="component" value="Unassembled WGS sequence"/>
</dbReference>
<evidence type="ECO:0000313" key="2">
    <source>
        <dbReference type="Proteomes" id="UP000732527"/>
    </source>
</evidence>
<reference evidence="1" key="1">
    <citation type="journal article" date="2021" name="PeerJ">
        <title>Extensive microbial diversity within the chicken gut microbiome revealed by metagenomics and culture.</title>
        <authorList>
            <person name="Gilroy R."/>
            <person name="Ravi A."/>
            <person name="Getino M."/>
            <person name="Pursley I."/>
            <person name="Horton D.L."/>
            <person name="Alikhan N.F."/>
            <person name="Baker D."/>
            <person name="Gharbi K."/>
            <person name="Hall N."/>
            <person name="Watson M."/>
            <person name="Adriaenssens E.M."/>
            <person name="Foster-Nyarko E."/>
            <person name="Jarju S."/>
            <person name="Secka A."/>
            <person name="Antonio M."/>
            <person name="Oren A."/>
            <person name="Chaudhuri R.R."/>
            <person name="La Ragione R."/>
            <person name="Hildebrand F."/>
            <person name="Pallen M.J."/>
        </authorList>
    </citation>
    <scope>NUCLEOTIDE SEQUENCE</scope>
    <source>
        <strain evidence="1">CHK192-2623</strain>
    </source>
</reference>
<proteinExistence type="predicted"/>
<evidence type="ECO:0000313" key="1">
    <source>
        <dbReference type="EMBL" id="HJE48833.1"/>
    </source>
</evidence>
<sequence length="90" mass="10767">MLEEFREWQLDSKNQIDKWTDRLVKEALKQGEVGKAEDWLRENKPTPSGDFHATTSEQFNTIVQTMFEDAKRELHKEVRKLRFKQNGDEE</sequence>
<dbReference type="AlphaFoldDB" id="A0A921JP16"/>
<reference evidence="1" key="2">
    <citation type="submission" date="2021-09" db="EMBL/GenBank/DDBJ databases">
        <authorList>
            <person name="Gilroy R."/>
        </authorList>
    </citation>
    <scope>NUCLEOTIDE SEQUENCE</scope>
    <source>
        <strain evidence="1">CHK192-2623</strain>
    </source>
</reference>
<gene>
    <name evidence="1" type="ORF">K8V69_01410</name>
</gene>
<accession>A0A921JP16</accession>
<comment type="caution">
    <text evidence="1">The sequence shown here is derived from an EMBL/GenBank/DDBJ whole genome shotgun (WGS) entry which is preliminary data.</text>
</comment>
<organism evidence="1 2">
    <name type="scientific">Lactobacillus johnsonii</name>
    <dbReference type="NCBI Taxonomy" id="33959"/>
    <lineage>
        <taxon>Bacteria</taxon>
        <taxon>Bacillati</taxon>
        <taxon>Bacillota</taxon>
        <taxon>Bacilli</taxon>
        <taxon>Lactobacillales</taxon>
        <taxon>Lactobacillaceae</taxon>
        <taxon>Lactobacillus</taxon>
    </lineage>
</organism>